<feature type="transmembrane region" description="Helical" evidence="7">
    <location>
        <begin position="348"/>
        <end position="368"/>
    </location>
</feature>
<dbReference type="InterPro" id="IPR018460">
    <property type="entry name" value="Battenin_disease_Cln3_subgr"/>
</dbReference>
<dbReference type="GO" id="GO:0051453">
    <property type="term" value="P:regulation of intracellular pH"/>
    <property type="evidence" value="ECO:0007669"/>
    <property type="project" value="TreeGrafter"/>
</dbReference>
<evidence type="ECO:0000256" key="4">
    <source>
        <dbReference type="ARBA" id="ARBA00022692"/>
    </source>
</evidence>
<evidence type="ECO:0000256" key="7">
    <source>
        <dbReference type="RuleBase" id="RU361113"/>
    </source>
</evidence>
<keyword evidence="7" id="KW-0458">Lysosome</keyword>
<dbReference type="PRINTS" id="PR01315">
    <property type="entry name" value="BATTENIN"/>
</dbReference>
<evidence type="ECO:0000256" key="6">
    <source>
        <dbReference type="ARBA" id="ARBA00023136"/>
    </source>
</evidence>
<name>A0AAY4BFH1_9TELE</name>
<keyword evidence="5 7" id="KW-1133">Transmembrane helix</keyword>
<keyword evidence="10" id="KW-1185">Reference proteome</keyword>
<feature type="transmembrane region" description="Helical" evidence="7">
    <location>
        <begin position="144"/>
        <end position="172"/>
    </location>
</feature>
<reference evidence="9 10" key="1">
    <citation type="submission" date="2020-06" db="EMBL/GenBank/DDBJ databases">
        <authorList>
            <consortium name="Wellcome Sanger Institute Data Sharing"/>
        </authorList>
    </citation>
    <scope>NUCLEOTIDE SEQUENCE [LARGE SCALE GENOMIC DNA]</scope>
</reference>
<organism evidence="9 10">
    <name type="scientific">Denticeps clupeoides</name>
    <name type="common">denticle herring</name>
    <dbReference type="NCBI Taxonomy" id="299321"/>
    <lineage>
        <taxon>Eukaryota</taxon>
        <taxon>Metazoa</taxon>
        <taxon>Chordata</taxon>
        <taxon>Craniata</taxon>
        <taxon>Vertebrata</taxon>
        <taxon>Euteleostomi</taxon>
        <taxon>Actinopterygii</taxon>
        <taxon>Neopterygii</taxon>
        <taxon>Teleostei</taxon>
        <taxon>Clupei</taxon>
        <taxon>Clupeiformes</taxon>
        <taxon>Denticipitoidei</taxon>
        <taxon>Denticipitidae</taxon>
        <taxon>Denticeps</taxon>
    </lineage>
</organism>
<evidence type="ECO:0000256" key="5">
    <source>
        <dbReference type="ARBA" id="ARBA00022989"/>
    </source>
</evidence>
<comment type="subcellular location">
    <subcellularLocation>
        <location evidence="1">Endomembrane system</location>
        <topology evidence="1">Multi-pass membrane protein</topology>
    </subcellularLocation>
    <subcellularLocation>
        <location evidence="7">Lysosome membrane</location>
        <topology evidence="7">Multi-pass membrane protein</topology>
    </subcellularLocation>
</comment>
<keyword evidence="3" id="KW-0813">Transport</keyword>
<dbReference type="Pfam" id="PF02487">
    <property type="entry name" value="CLN3"/>
    <property type="match status" value="1"/>
</dbReference>
<feature type="transmembrane region" description="Helical" evidence="7">
    <location>
        <begin position="207"/>
        <end position="227"/>
    </location>
</feature>
<dbReference type="Ensembl" id="ENSDCDT00010019784.1">
    <property type="protein sequence ID" value="ENSDCDP00010018701.1"/>
    <property type="gene ID" value="ENSDCDG00010008457.1"/>
</dbReference>
<evidence type="ECO:0000256" key="8">
    <source>
        <dbReference type="SAM" id="MobiDB-lite"/>
    </source>
</evidence>
<evidence type="ECO:0000256" key="2">
    <source>
        <dbReference type="ARBA" id="ARBA00007467"/>
    </source>
</evidence>
<feature type="transmembrane region" description="Helical" evidence="7">
    <location>
        <begin position="179"/>
        <end position="201"/>
    </location>
</feature>
<feature type="region of interest" description="Disordered" evidence="8">
    <location>
        <begin position="1"/>
        <end position="25"/>
    </location>
</feature>
<protein>
    <recommendedName>
        <fullName evidence="7">Battenin</fullName>
    </recommendedName>
</protein>
<dbReference type="PANTHER" id="PTHR10981">
    <property type="entry name" value="BATTENIN"/>
    <property type="match status" value="1"/>
</dbReference>
<dbReference type="GO" id="GO:0007040">
    <property type="term" value="P:lysosome organization"/>
    <property type="evidence" value="ECO:0007669"/>
    <property type="project" value="TreeGrafter"/>
</dbReference>
<evidence type="ECO:0000256" key="3">
    <source>
        <dbReference type="ARBA" id="ARBA00022448"/>
    </source>
</evidence>
<dbReference type="GO" id="GO:0012505">
    <property type="term" value="C:endomembrane system"/>
    <property type="evidence" value="ECO:0007669"/>
    <property type="project" value="UniProtKB-SubCell"/>
</dbReference>
<dbReference type="Gene3D" id="1.20.1250.20">
    <property type="entry name" value="MFS general substrate transporter like domains"/>
    <property type="match status" value="1"/>
</dbReference>
<accession>A0AAY4BFH1</accession>
<evidence type="ECO:0000313" key="9">
    <source>
        <dbReference type="Ensembl" id="ENSDCDP00010018701.1"/>
    </source>
</evidence>
<proteinExistence type="inferred from homology"/>
<reference evidence="9" key="3">
    <citation type="submission" date="2025-09" db="UniProtKB">
        <authorList>
            <consortium name="Ensembl"/>
        </authorList>
    </citation>
    <scope>IDENTIFICATION</scope>
</reference>
<dbReference type="PANTHER" id="PTHR10981:SF0">
    <property type="entry name" value="BATTENIN"/>
    <property type="match status" value="1"/>
</dbReference>
<reference evidence="9" key="2">
    <citation type="submission" date="2025-08" db="UniProtKB">
        <authorList>
            <consortium name="Ensembl"/>
        </authorList>
    </citation>
    <scope>IDENTIFICATION</scope>
</reference>
<dbReference type="PIRSF" id="PIRSF015974">
    <property type="entry name" value="CLN3_BTN1"/>
    <property type="match status" value="1"/>
</dbReference>
<gene>
    <name evidence="9" type="primary">CLN3</name>
</gene>
<keyword evidence="6 7" id="KW-0472">Membrane</keyword>
<comment type="similarity">
    <text evidence="2 7">Belongs to the battenin family.</text>
</comment>
<feature type="transmembrane region" description="Helical" evidence="7">
    <location>
        <begin position="410"/>
        <end position="431"/>
    </location>
</feature>
<keyword evidence="4 7" id="KW-0812">Transmembrane</keyword>
<dbReference type="AlphaFoldDB" id="A0AAY4BFH1"/>
<feature type="transmembrane region" description="Helical" evidence="7">
    <location>
        <begin position="120"/>
        <end position="138"/>
    </location>
</feature>
<dbReference type="GeneID" id="114794323"/>
<dbReference type="GeneTree" id="ENSGT00390000003249"/>
<dbReference type="SUPFAM" id="SSF103473">
    <property type="entry name" value="MFS general substrate transporter"/>
    <property type="match status" value="1"/>
</dbReference>
<feature type="transmembrane region" description="Helical" evidence="7">
    <location>
        <begin position="32"/>
        <end position="53"/>
    </location>
</feature>
<dbReference type="Proteomes" id="UP000694580">
    <property type="component" value="Chromosome 7"/>
</dbReference>
<dbReference type="InterPro" id="IPR036259">
    <property type="entry name" value="MFS_trans_sf"/>
</dbReference>
<dbReference type="RefSeq" id="XP_028842641.1">
    <property type="nucleotide sequence ID" value="XM_028986808.1"/>
</dbReference>
<evidence type="ECO:0000256" key="1">
    <source>
        <dbReference type="ARBA" id="ARBA00004127"/>
    </source>
</evidence>
<evidence type="ECO:0000313" key="10">
    <source>
        <dbReference type="Proteomes" id="UP000694580"/>
    </source>
</evidence>
<dbReference type="InterPro" id="IPR003492">
    <property type="entry name" value="Battenin_disease_Cln3"/>
</dbReference>
<sequence length="440" mass="47824">MDASTNPAVINATDGDLVPTPDDRGSPKTRNLLGFGLLGLCNNLAYVVMLSAAHDILKKQGAENRTLSDSATENASLPQHNSSGPYDCNPVSTAAVLLADILPTVLIKISAPFFIHKVPYGLRVLVCVASAAVSFLLVSFSGSVWMSLMGVVFASVSSGLGELSFLSIMVFFSWHVLNGWGFGTGAAGVGGALLYSLFTQVGLSPQVTLLTMLVFPVVMALSYFLCLEFPTSFPQFREGGGLSAGSERQPLMIEDVEEEEGPGQEPKYSGVLTFKEKLLVLKELLRFIVPLGLVYFAEYFINQGLLELLYFPDFFLSHAEQYRWYQVLYQVGVLVSRSSLCCIKIRKIWLLVCLQVANAVLLFLSVYWQLLPSAWAVFAIVSYEGLLGGAAYINTFHLIHEEMGDRQKEFAMAAASVGDSLGIALSAAAAFPVHRYFCSL</sequence>
<dbReference type="GO" id="GO:0005765">
    <property type="term" value="C:lysosomal membrane"/>
    <property type="evidence" value="ECO:0007669"/>
    <property type="project" value="UniProtKB-SubCell"/>
</dbReference>
<feature type="transmembrane region" description="Helical" evidence="7">
    <location>
        <begin position="374"/>
        <end position="398"/>
    </location>
</feature>